<comment type="caution">
    <text evidence="11">The sequence shown here is derived from an EMBL/GenBank/DDBJ whole genome shotgun (WGS) entry which is preliminary data.</text>
</comment>
<organism evidence="11 12">
    <name type="scientific">Ochrobactrum teleogrylli</name>
    <dbReference type="NCBI Taxonomy" id="2479765"/>
    <lineage>
        <taxon>Bacteria</taxon>
        <taxon>Pseudomonadati</taxon>
        <taxon>Pseudomonadota</taxon>
        <taxon>Alphaproteobacteria</taxon>
        <taxon>Hyphomicrobiales</taxon>
        <taxon>Brucellaceae</taxon>
        <taxon>Brucella/Ochrobactrum group</taxon>
        <taxon>Ochrobactrum</taxon>
    </lineage>
</organism>
<evidence type="ECO:0000313" key="11">
    <source>
        <dbReference type="EMBL" id="MEJ5901218.1"/>
    </source>
</evidence>
<evidence type="ECO:0000256" key="9">
    <source>
        <dbReference type="SAM" id="MobiDB-lite"/>
    </source>
</evidence>
<gene>
    <name evidence="11" type="ORF">WIX40_13975</name>
</gene>
<dbReference type="AlphaFoldDB" id="A0ABD5JYS2"/>
<feature type="domain" description="DNA-directed DNA polymerase family B mitochondria/virus" evidence="10">
    <location>
        <begin position="339"/>
        <end position="525"/>
    </location>
</feature>
<evidence type="ECO:0000256" key="6">
    <source>
        <dbReference type="ARBA" id="ARBA00022932"/>
    </source>
</evidence>
<dbReference type="SUPFAM" id="SSF56672">
    <property type="entry name" value="DNA/RNA polymerases"/>
    <property type="match status" value="1"/>
</dbReference>
<keyword evidence="4" id="KW-0548">Nucleotidyltransferase</keyword>
<evidence type="ECO:0000256" key="5">
    <source>
        <dbReference type="ARBA" id="ARBA00022705"/>
    </source>
</evidence>
<protein>
    <recommendedName>
        <fullName evidence="2">DNA-directed DNA polymerase</fullName>
        <ecNumber evidence="2">2.7.7.7</ecNumber>
    </recommendedName>
</protein>
<evidence type="ECO:0000259" key="10">
    <source>
        <dbReference type="Pfam" id="PF03175"/>
    </source>
</evidence>
<dbReference type="GO" id="GO:0003887">
    <property type="term" value="F:DNA-directed DNA polymerase activity"/>
    <property type="evidence" value="ECO:0007669"/>
    <property type="project" value="UniProtKB-KW"/>
</dbReference>
<dbReference type="InterPro" id="IPR004868">
    <property type="entry name" value="DNA-dir_DNA_pol_B_mt/vir"/>
</dbReference>
<feature type="compositionally biased region" description="Polar residues" evidence="9">
    <location>
        <begin position="24"/>
        <end position="33"/>
    </location>
</feature>
<keyword evidence="6" id="KW-0239">DNA-directed DNA polymerase</keyword>
<feature type="region of interest" description="Disordered" evidence="9">
    <location>
        <begin position="19"/>
        <end position="45"/>
    </location>
</feature>
<dbReference type="Proteomes" id="UP001362311">
    <property type="component" value="Unassembled WGS sequence"/>
</dbReference>
<comment type="catalytic activity">
    <reaction evidence="8">
        <text>DNA(n) + a 2'-deoxyribonucleoside 5'-triphosphate = DNA(n+1) + diphosphate</text>
        <dbReference type="Rhea" id="RHEA:22508"/>
        <dbReference type="Rhea" id="RHEA-COMP:17339"/>
        <dbReference type="Rhea" id="RHEA-COMP:17340"/>
        <dbReference type="ChEBI" id="CHEBI:33019"/>
        <dbReference type="ChEBI" id="CHEBI:61560"/>
        <dbReference type="ChEBI" id="CHEBI:173112"/>
        <dbReference type="EC" id="2.7.7.7"/>
    </reaction>
</comment>
<dbReference type="EMBL" id="JBBHKQ010000001">
    <property type="protein sequence ID" value="MEJ5901218.1"/>
    <property type="molecule type" value="Genomic_DNA"/>
</dbReference>
<accession>A0ABD5JYS2</accession>
<dbReference type="GO" id="GO:0006260">
    <property type="term" value="P:DNA replication"/>
    <property type="evidence" value="ECO:0007669"/>
    <property type="project" value="UniProtKB-KW"/>
</dbReference>
<dbReference type="GO" id="GO:0003677">
    <property type="term" value="F:DNA binding"/>
    <property type="evidence" value="ECO:0007669"/>
    <property type="project" value="UniProtKB-KW"/>
</dbReference>
<evidence type="ECO:0000313" key="12">
    <source>
        <dbReference type="Proteomes" id="UP001362311"/>
    </source>
</evidence>
<evidence type="ECO:0000256" key="2">
    <source>
        <dbReference type="ARBA" id="ARBA00012417"/>
    </source>
</evidence>
<dbReference type="Pfam" id="PF03175">
    <property type="entry name" value="DNA_pol_B_2"/>
    <property type="match status" value="1"/>
</dbReference>
<evidence type="ECO:0000256" key="7">
    <source>
        <dbReference type="ARBA" id="ARBA00023125"/>
    </source>
</evidence>
<reference evidence="11 12" key="1">
    <citation type="submission" date="2024-03" db="EMBL/GenBank/DDBJ databases">
        <title>Reference genomes for the five species model microbial community.</title>
        <authorList>
            <person name="Padfield D."/>
        </authorList>
    </citation>
    <scope>NUCLEOTIDE SEQUENCE [LARGE SCALE GENOMIC DNA]</scope>
    <source>
        <strain evidence="11 12">AB1</strain>
    </source>
</reference>
<proteinExistence type="inferred from homology"/>
<keyword evidence="7" id="KW-0238">DNA-binding</keyword>
<dbReference type="InterPro" id="IPR043502">
    <property type="entry name" value="DNA/RNA_pol_sf"/>
</dbReference>
<keyword evidence="5" id="KW-0235">DNA replication</keyword>
<name>A0ABD5JYS2_9HYPH</name>
<dbReference type="EC" id="2.7.7.7" evidence="2"/>
<keyword evidence="3" id="KW-0808">Transferase</keyword>
<evidence type="ECO:0000256" key="8">
    <source>
        <dbReference type="ARBA" id="ARBA00049244"/>
    </source>
</evidence>
<sequence length="888" mass="100431">MPKSNLEKKFTFKIEADDEGGRTKTVSIQSENISEPPVAGKKRKARKDPGAYLLLGFDTEYQSLKASEQESSIEAGAKNELLSYQFSIKLITKEGQPVSPETEGIIIPDAEQRLTLAEFLGFAVGSLIEKFPDLKLPKSVYLLGHFIRADFPAFSDFKDKARLTSNVRSTFVSIDSGIPVTFGEADAPIAEFTVIIRDTILLAPSNAKSLADIGDILGFPKIQLGQTSKEEREIKENMARFRKERWTEFREYAIRDAQVCVRFAERIIQQSTELFDSFKMPATLTSFGTALLLLGWKNEGLDNNQILGREAIKVKFYSKKDGYYKIKTVTPLQENAHYNEAFITETYHGGRNEQFIFGIADEGQWRDHDLSSAYTTAMSLIGTPDWDNITNLTTLDNVGPLDLSFFSVDFEFPESVRFPTLPVRTANGIIFPRKGNSKCSAPELYLAQKLGALLTLRNGVHVPSDPMQPVFRGFIKECIEKRTAHKKGTFDNLFWKEVGNSTYGKTAQGLREKRVYNLQDDGMQALPPSKITQPYFASFITSYTRAVLGEVLNGFPKEVQVFSVTTDGFLSNGSDQDIDEATNGELFESFREARSHLDNGSPLEIKHIVRQPVGWRTRGAATLKPGEGDNGIVLQKGGIKTNPHNDLFEENRETVHLFLNRRPDQKIQYKSGVGIKDMVRGDTDFVFRSVTKRLSMEFDWKRKPVNARDTIFDFEGKQYTHLTFETMPVGDKTEFDLVRDNWENYDKKNPHVLKSLENFNSFLTFSTSKDSLRDDAKTYLSKTNGDLKRLRRDLTRAYQHHHAGFDLIRSKQRMTHADLENALVACGIPCKISDIDNGKKKTFEPYRTPATARVVEALKKLKAEYYPELEIELFVQGEALQKNSKIVG</sequence>
<evidence type="ECO:0000256" key="4">
    <source>
        <dbReference type="ARBA" id="ARBA00022695"/>
    </source>
</evidence>
<evidence type="ECO:0000256" key="1">
    <source>
        <dbReference type="ARBA" id="ARBA00005755"/>
    </source>
</evidence>
<comment type="similarity">
    <text evidence="1">Belongs to the DNA polymerase type-B family.</text>
</comment>
<evidence type="ECO:0000256" key="3">
    <source>
        <dbReference type="ARBA" id="ARBA00022679"/>
    </source>
</evidence>
<dbReference type="RefSeq" id="WP_339440283.1">
    <property type="nucleotide sequence ID" value="NZ_JBBHKQ010000001.1"/>
</dbReference>